<keyword evidence="3" id="KW-0547">Nucleotide-binding</keyword>
<dbReference type="EMBL" id="JBHMCR010000008">
    <property type="protein sequence ID" value="MFB9521395.1"/>
    <property type="molecule type" value="Genomic_DNA"/>
</dbReference>
<dbReference type="InterPro" id="IPR050267">
    <property type="entry name" value="Anti-sigma-factor_SerPK"/>
</dbReference>
<keyword evidence="1" id="KW-0723">Serine/threonine-protein kinase</keyword>
<reference evidence="3 4" key="1">
    <citation type="submission" date="2024-09" db="EMBL/GenBank/DDBJ databases">
        <authorList>
            <person name="Sun Q."/>
            <person name="Mori K."/>
        </authorList>
    </citation>
    <scope>NUCLEOTIDE SEQUENCE [LARGE SCALE GENOMIC DNA]</scope>
    <source>
        <strain evidence="3 4">JCM 4362</strain>
    </source>
</reference>
<dbReference type="Proteomes" id="UP001589718">
    <property type="component" value="Unassembled WGS sequence"/>
</dbReference>
<keyword evidence="1" id="KW-0418">Kinase</keyword>
<dbReference type="Gene3D" id="3.30.565.10">
    <property type="entry name" value="Histidine kinase-like ATPase, C-terminal domain"/>
    <property type="match status" value="1"/>
</dbReference>
<accession>A0ABV5PDW8</accession>
<proteinExistence type="predicted"/>
<keyword evidence="4" id="KW-1185">Reference proteome</keyword>
<evidence type="ECO:0000256" key="1">
    <source>
        <dbReference type="ARBA" id="ARBA00022527"/>
    </source>
</evidence>
<comment type="caution">
    <text evidence="3">The sequence shown here is derived from an EMBL/GenBank/DDBJ whole genome shotgun (WGS) entry which is preliminary data.</text>
</comment>
<evidence type="ECO:0000259" key="2">
    <source>
        <dbReference type="Pfam" id="PF13581"/>
    </source>
</evidence>
<keyword evidence="1" id="KW-0808">Transferase</keyword>
<evidence type="ECO:0000313" key="4">
    <source>
        <dbReference type="Proteomes" id="UP001589718"/>
    </source>
</evidence>
<dbReference type="InterPro" id="IPR003594">
    <property type="entry name" value="HATPase_dom"/>
</dbReference>
<dbReference type="RefSeq" id="WP_345227183.1">
    <property type="nucleotide sequence ID" value="NZ_BAAAXE010000014.1"/>
</dbReference>
<feature type="domain" description="Histidine kinase/HSP90-like ATPase" evidence="2">
    <location>
        <begin position="11"/>
        <end position="124"/>
    </location>
</feature>
<dbReference type="InterPro" id="IPR036890">
    <property type="entry name" value="HATPase_C_sf"/>
</dbReference>
<protein>
    <submittedName>
        <fullName evidence="3">ATP-binding protein</fullName>
    </submittedName>
</protein>
<dbReference type="CDD" id="cd16936">
    <property type="entry name" value="HATPase_RsbW-like"/>
    <property type="match status" value="1"/>
</dbReference>
<dbReference type="PANTHER" id="PTHR35526">
    <property type="entry name" value="ANTI-SIGMA-F FACTOR RSBW-RELATED"/>
    <property type="match status" value="1"/>
</dbReference>
<evidence type="ECO:0000313" key="3">
    <source>
        <dbReference type="EMBL" id="MFB9521395.1"/>
    </source>
</evidence>
<dbReference type="SUPFAM" id="SSF55874">
    <property type="entry name" value="ATPase domain of HSP90 chaperone/DNA topoisomerase II/histidine kinase"/>
    <property type="match status" value="1"/>
</dbReference>
<dbReference type="Pfam" id="PF13581">
    <property type="entry name" value="HATPase_c_2"/>
    <property type="match status" value="1"/>
</dbReference>
<name>A0ABV5PDW8_STRCM</name>
<gene>
    <name evidence="3" type="ORF">ACFFTU_15735</name>
</gene>
<keyword evidence="3" id="KW-0067">ATP-binding</keyword>
<organism evidence="3 4">
    <name type="scientific">Streptomyces cremeus</name>
    <dbReference type="NCBI Taxonomy" id="66881"/>
    <lineage>
        <taxon>Bacteria</taxon>
        <taxon>Bacillati</taxon>
        <taxon>Actinomycetota</taxon>
        <taxon>Actinomycetes</taxon>
        <taxon>Kitasatosporales</taxon>
        <taxon>Streptomycetaceae</taxon>
        <taxon>Streptomyces</taxon>
    </lineage>
</organism>
<dbReference type="GO" id="GO:0005524">
    <property type="term" value="F:ATP binding"/>
    <property type="evidence" value="ECO:0007669"/>
    <property type="project" value="UniProtKB-KW"/>
</dbReference>
<sequence length="128" mass="13454">MEQSAVVPQNASEARATVKKALQARGRPEHTGVGASLQDALMVATELVSNALKYAGRLTDFTVSLRDNRIVISVSDTSDSTPPARPERPAGATPGTWGWWMVHHLAHAVSVVRVSGGGKTVTASLVLA</sequence>
<dbReference type="PANTHER" id="PTHR35526:SF3">
    <property type="entry name" value="ANTI-SIGMA-F FACTOR RSBW"/>
    <property type="match status" value="1"/>
</dbReference>